<keyword evidence="8" id="KW-1185">Reference proteome</keyword>
<dbReference type="GO" id="GO:0016787">
    <property type="term" value="F:hydrolase activity"/>
    <property type="evidence" value="ECO:0007669"/>
    <property type="project" value="UniProtKB-KW"/>
</dbReference>
<dbReference type="Gene3D" id="3.40.50.300">
    <property type="entry name" value="P-loop containing nucleotide triphosphate hydrolases"/>
    <property type="match status" value="1"/>
</dbReference>
<evidence type="ECO:0000256" key="3">
    <source>
        <dbReference type="ARBA" id="ARBA00023186"/>
    </source>
</evidence>
<dbReference type="EMBL" id="CP041372">
    <property type="protein sequence ID" value="QKS71204.1"/>
    <property type="molecule type" value="Genomic_DNA"/>
</dbReference>
<organism evidence="7 8">
    <name type="scientific">Paenalkalicoccus suaedae</name>
    <dbReference type="NCBI Taxonomy" id="2592382"/>
    <lineage>
        <taxon>Bacteria</taxon>
        <taxon>Bacillati</taxon>
        <taxon>Bacillota</taxon>
        <taxon>Bacilli</taxon>
        <taxon>Bacillales</taxon>
        <taxon>Bacillaceae</taxon>
        <taxon>Paenalkalicoccus</taxon>
    </lineage>
</organism>
<dbReference type="Pfam" id="PF07683">
    <property type="entry name" value="CobW_C"/>
    <property type="match status" value="1"/>
</dbReference>
<dbReference type="AlphaFoldDB" id="A0A859FF43"/>
<dbReference type="PANTHER" id="PTHR43603">
    <property type="entry name" value="COBW DOMAIN-CONTAINING PROTEIN DDB_G0274527"/>
    <property type="match status" value="1"/>
</dbReference>
<comment type="catalytic activity">
    <reaction evidence="5">
        <text>GTP + H2O = GDP + phosphate + H(+)</text>
        <dbReference type="Rhea" id="RHEA:19669"/>
        <dbReference type="ChEBI" id="CHEBI:15377"/>
        <dbReference type="ChEBI" id="CHEBI:15378"/>
        <dbReference type="ChEBI" id="CHEBI:37565"/>
        <dbReference type="ChEBI" id="CHEBI:43474"/>
        <dbReference type="ChEBI" id="CHEBI:58189"/>
    </reaction>
    <physiologicalReaction direction="left-to-right" evidence="5">
        <dbReference type="Rhea" id="RHEA:19670"/>
    </physiologicalReaction>
</comment>
<dbReference type="InterPro" id="IPR003495">
    <property type="entry name" value="CobW/HypB/UreG_nucleotide-bd"/>
</dbReference>
<reference evidence="8" key="1">
    <citation type="submission" date="2019-07" db="EMBL/GenBank/DDBJ databases">
        <title>Bacillus alkalisoli sp. nov. isolated from saline soil.</title>
        <authorList>
            <person name="Sun J.-Q."/>
            <person name="Xu L."/>
        </authorList>
    </citation>
    <scope>NUCLEOTIDE SEQUENCE [LARGE SCALE GENOMIC DNA]</scope>
    <source>
        <strain evidence="8">M4U3P1</strain>
    </source>
</reference>
<keyword evidence="2" id="KW-0378">Hydrolase</keyword>
<sequence length="398" mass="45501">MARVIPVTVLSGFLGSGKTTLLQHILTETHGKKIAVIVNDMSEINVDGDILKKHGISRTDEKLVEMSNGCICCTLREDLLLEVEKLAADKELDAIVIESSGISEPVPVAQTFSYIDEETGVDLTKTCRLDTMVTVVDANRFWKDFKSGESLMDRKQEANEDDDRDIADLLIDQIEFCDVLIVNKQSMLEQQELDKLTDLLRKLQPDAELYMTDYSKVEVERLIDTKKFNFDKASMSAGWLKELELEDHTPETEEYGISSFVYRRERPFHSERFFEWGNQFPEEVLRAKGIVWCATRNDLALLLSQAGSSVALDPVSFWVASLSKETQEAYLTEDPDLKKEWREDIGDRKTELVFIGAAMDRETIVKELDECLLTDEEFEADWKKLHDPFPWEEQAPPK</sequence>
<dbReference type="SMART" id="SM00833">
    <property type="entry name" value="CobW_C"/>
    <property type="match status" value="1"/>
</dbReference>
<evidence type="ECO:0000259" key="6">
    <source>
        <dbReference type="SMART" id="SM00833"/>
    </source>
</evidence>
<dbReference type="CDD" id="cd03112">
    <property type="entry name" value="CobW-like"/>
    <property type="match status" value="1"/>
</dbReference>
<evidence type="ECO:0000256" key="4">
    <source>
        <dbReference type="ARBA" id="ARBA00034320"/>
    </source>
</evidence>
<feature type="domain" description="CobW C-terminal" evidence="6">
    <location>
        <begin position="257"/>
        <end position="372"/>
    </location>
</feature>
<dbReference type="SUPFAM" id="SSF52540">
    <property type="entry name" value="P-loop containing nucleoside triphosphate hydrolases"/>
    <property type="match status" value="1"/>
</dbReference>
<accession>A0A859FF43</accession>
<evidence type="ECO:0000256" key="2">
    <source>
        <dbReference type="ARBA" id="ARBA00022801"/>
    </source>
</evidence>
<dbReference type="InterPro" id="IPR011629">
    <property type="entry name" value="CobW-like_C"/>
</dbReference>
<proteinExistence type="inferred from homology"/>
<evidence type="ECO:0000313" key="7">
    <source>
        <dbReference type="EMBL" id="QKS71204.1"/>
    </source>
</evidence>
<evidence type="ECO:0000256" key="1">
    <source>
        <dbReference type="ARBA" id="ARBA00022741"/>
    </source>
</evidence>
<evidence type="ECO:0000313" key="8">
    <source>
        <dbReference type="Proteomes" id="UP000318138"/>
    </source>
</evidence>
<dbReference type="KEGG" id="psua:FLK61_31310"/>
<keyword evidence="1" id="KW-0547">Nucleotide-binding</keyword>
<dbReference type="Proteomes" id="UP000318138">
    <property type="component" value="Chromosome"/>
</dbReference>
<keyword evidence="3" id="KW-0143">Chaperone</keyword>
<evidence type="ECO:0000256" key="5">
    <source>
        <dbReference type="ARBA" id="ARBA00049117"/>
    </source>
</evidence>
<gene>
    <name evidence="7" type="ORF">FLK61_31310</name>
</gene>
<dbReference type="Gene3D" id="3.30.1220.10">
    <property type="entry name" value="CobW-like, C-terminal domain"/>
    <property type="match status" value="1"/>
</dbReference>
<dbReference type="InterPro" id="IPR027417">
    <property type="entry name" value="P-loop_NTPase"/>
</dbReference>
<dbReference type="GO" id="GO:0000166">
    <property type="term" value="F:nucleotide binding"/>
    <property type="evidence" value="ECO:0007669"/>
    <property type="project" value="UniProtKB-KW"/>
</dbReference>
<protein>
    <submittedName>
        <fullName evidence="7">GTP-binding protein</fullName>
    </submittedName>
</protein>
<dbReference type="Pfam" id="PF02492">
    <property type="entry name" value="cobW"/>
    <property type="match status" value="1"/>
</dbReference>
<comment type="similarity">
    <text evidence="4">Belongs to the SIMIBI class G3E GTPase family. ZNG1 subfamily.</text>
</comment>
<dbReference type="PANTHER" id="PTHR43603:SF3">
    <property type="entry name" value="ZINC CHAPERONE YCIC"/>
    <property type="match status" value="1"/>
</dbReference>
<dbReference type="InterPro" id="IPR036627">
    <property type="entry name" value="CobW-likC_sf"/>
</dbReference>
<dbReference type="InterPro" id="IPR051927">
    <property type="entry name" value="Zn_Chap_cDPG_Synth"/>
</dbReference>
<name>A0A859FF43_9BACI</name>
<dbReference type="RefSeq" id="WP_176009239.1">
    <property type="nucleotide sequence ID" value="NZ_CP041372.2"/>
</dbReference>